<dbReference type="EMBL" id="FNDX01000046">
    <property type="protein sequence ID" value="SDK58241.1"/>
    <property type="molecule type" value="Genomic_DNA"/>
</dbReference>
<keyword evidence="5" id="KW-1185">Reference proteome</keyword>
<keyword evidence="2" id="KW-0812">Transmembrane</keyword>
<evidence type="ECO:0000313" key="4">
    <source>
        <dbReference type="EMBL" id="SDK58241.1"/>
    </source>
</evidence>
<keyword evidence="2" id="KW-1133">Transmembrane helix</keyword>
<name>A0A1G9D2V2_9BACL</name>
<evidence type="ECO:0000313" key="5">
    <source>
        <dbReference type="Proteomes" id="UP000199050"/>
    </source>
</evidence>
<evidence type="ECO:0000259" key="3">
    <source>
        <dbReference type="Pfam" id="PF03413"/>
    </source>
</evidence>
<reference evidence="5" key="1">
    <citation type="submission" date="2016-10" db="EMBL/GenBank/DDBJ databases">
        <authorList>
            <person name="Varghese N."/>
            <person name="Submissions S."/>
        </authorList>
    </citation>
    <scope>NUCLEOTIDE SEQUENCE [LARGE SCALE GENOMIC DNA]</scope>
    <source>
        <strain evidence="5">CGMCC 1.11012</strain>
    </source>
</reference>
<dbReference type="Pfam" id="PF03413">
    <property type="entry name" value="PepSY"/>
    <property type="match status" value="1"/>
</dbReference>
<dbReference type="OrthoDB" id="2476750at2"/>
<dbReference type="AlphaFoldDB" id="A0A1G9D2V2"/>
<dbReference type="Proteomes" id="UP000199050">
    <property type="component" value="Unassembled WGS sequence"/>
</dbReference>
<gene>
    <name evidence="4" type="ORF">SAMN05216192_14626</name>
</gene>
<feature type="compositionally biased region" description="Low complexity" evidence="1">
    <location>
        <begin position="109"/>
        <end position="131"/>
    </location>
</feature>
<feature type="domain" description="PepSY" evidence="3">
    <location>
        <begin position="144"/>
        <end position="201"/>
    </location>
</feature>
<dbReference type="PROSITE" id="PS51257">
    <property type="entry name" value="PROKAR_LIPOPROTEIN"/>
    <property type="match status" value="1"/>
</dbReference>
<keyword evidence="2" id="KW-0472">Membrane</keyword>
<feature type="transmembrane region" description="Helical" evidence="2">
    <location>
        <begin position="12"/>
        <end position="32"/>
    </location>
</feature>
<dbReference type="InterPro" id="IPR025711">
    <property type="entry name" value="PepSY"/>
</dbReference>
<evidence type="ECO:0000256" key="2">
    <source>
        <dbReference type="SAM" id="Phobius"/>
    </source>
</evidence>
<proteinExistence type="predicted"/>
<dbReference type="RefSeq" id="WP_090718759.1">
    <property type="nucleotide sequence ID" value="NZ_CBCSKY010000079.1"/>
</dbReference>
<dbReference type="STRING" id="1174501.SAMN05216192_14626"/>
<dbReference type="Gene3D" id="3.10.450.40">
    <property type="match status" value="1"/>
</dbReference>
<protein>
    <submittedName>
        <fullName evidence="4">Peptidase propeptide and YPEB domain-containing protein</fullName>
    </submittedName>
</protein>
<sequence length="211" mass="22257">MSRPRIHLNIPYKTILIAAAVLLLAIACLWFFRKETGPLLSREAAEQALLEEYPGTIQQLSERAGNYAAKLQTAQGLYEVKLDGATGEIISIVLLQAVPAPGPTPEVQPSPDASGAPVVSASPPAGAASATPPAPSTSPPQRVVSEAEAVKLALQEVPGEADDVDTGINEDGAFYLVEISTPDDREAVVQVDAISGNIRSVTWEEPDDDHE</sequence>
<evidence type="ECO:0000256" key="1">
    <source>
        <dbReference type="SAM" id="MobiDB-lite"/>
    </source>
</evidence>
<feature type="region of interest" description="Disordered" evidence="1">
    <location>
        <begin position="102"/>
        <end position="142"/>
    </location>
</feature>
<organism evidence="4 5">
    <name type="scientific">Paenibacillus typhae</name>
    <dbReference type="NCBI Taxonomy" id="1174501"/>
    <lineage>
        <taxon>Bacteria</taxon>
        <taxon>Bacillati</taxon>
        <taxon>Bacillota</taxon>
        <taxon>Bacilli</taxon>
        <taxon>Bacillales</taxon>
        <taxon>Paenibacillaceae</taxon>
        <taxon>Paenibacillus</taxon>
    </lineage>
</organism>
<accession>A0A1G9D2V2</accession>